<comment type="caution">
    <text evidence="1">The sequence shown here is derived from an EMBL/GenBank/DDBJ whole genome shotgun (WGS) entry which is preliminary data.</text>
</comment>
<evidence type="ECO:0000313" key="1">
    <source>
        <dbReference type="EMBL" id="KAH1114383.1"/>
    </source>
</evidence>
<accession>A0A9D3W820</accession>
<dbReference type="Proteomes" id="UP000828251">
    <property type="component" value="Unassembled WGS sequence"/>
</dbReference>
<proteinExistence type="predicted"/>
<dbReference type="OrthoDB" id="10634583at2759"/>
<reference evidence="1 2" key="1">
    <citation type="journal article" date="2021" name="Plant Biotechnol. J.">
        <title>Multi-omics assisted identification of the key and species-specific regulatory components of drought-tolerant mechanisms in Gossypium stocksii.</title>
        <authorList>
            <person name="Yu D."/>
            <person name="Ke L."/>
            <person name="Zhang D."/>
            <person name="Wu Y."/>
            <person name="Sun Y."/>
            <person name="Mei J."/>
            <person name="Sun J."/>
            <person name="Sun Y."/>
        </authorList>
    </citation>
    <scope>NUCLEOTIDE SEQUENCE [LARGE SCALE GENOMIC DNA]</scope>
    <source>
        <strain evidence="2">cv. E1</strain>
        <tissue evidence="1">Leaf</tissue>
    </source>
</reference>
<dbReference type="EMBL" id="JAIQCV010000003">
    <property type="protein sequence ID" value="KAH1114383.1"/>
    <property type="molecule type" value="Genomic_DNA"/>
</dbReference>
<protein>
    <submittedName>
        <fullName evidence="1">Uncharacterized protein</fullName>
    </submittedName>
</protein>
<keyword evidence="2" id="KW-1185">Reference proteome</keyword>
<dbReference type="AlphaFoldDB" id="A0A9D3W820"/>
<gene>
    <name evidence="1" type="ORF">J1N35_007761</name>
</gene>
<name>A0A9D3W820_9ROSI</name>
<organism evidence="1 2">
    <name type="scientific">Gossypium stocksii</name>
    <dbReference type="NCBI Taxonomy" id="47602"/>
    <lineage>
        <taxon>Eukaryota</taxon>
        <taxon>Viridiplantae</taxon>
        <taxon>Streptophyta</taxon>
        <taxon>Embryophyta</taxon>
        <taxon>Tracheophyta</taxon>
        <taxon>Spermatophyta</taxon>
        <taxon>Magnoliopsida</taxon>
        <taxon>eudicotyledons</taxon>
        <taxon>Gunneridae</taxon>
        <taxon>Pentapetalae</taxon>
        <taxon>rosids</taxon>
        <taxon>malvids</taxon>
        <taxon>Malvales</taxon>
        <taxon>Malvaceae</taxon>
        <taxon>Malvoideae</taxon>
        <taxon>Gossypium</taxon>
    </lineage>
</organism>
<sequence>MPWDWKSSGILRPRVDETLGATIFLRIDSKRYGYQLSSALSMRHWVSLYCFKLFDEALGSILVCLVGSVYLPKSGFVNKVVEIKGPGLASRSIPTLETIW</sequence>
<evidence type="ECO:0000313" key="2">
    <source>
        <dbReference type="Proteomes" id="UP000828251"/>
    </source>
</evidence>